<dbReference type="Proteomes" id="UP000181998">
    <property type="component" value="Unassembled WGS sequence"/>
</dbReference>
<protein>
    <submittedName>
        <fullName evidence="1">Uncharacterized protein</fullName>
    </submittedName>
</protein>
<evidence type="ECO:0000313" key="1">
    <source>
        <dbReference type="EMBL" id="SEQ03497.1"/>
    </source>
</evidence>
<name>A0A1H9CR13_9PROT</name>
<dbReference type="EMBL" id="FOFX01000016">
    <property type="protein sequence ID" value="SEQ03497.1"/>
    <property type="molecule type" value="Genomic_DNA"/>
</dbReference>
<gene>
    <name evidence="1" type="ORF">SAMN05421510_101631</name>
</gene>
<evidence type="ECO:0000313" key="2">
    <source>
        <dbReference type="Proteomes" id="UP000181998"/>
    </source>
</evidence>
<sequence>MPLFLFATKSFLMDVKFLGPFKDAFIKQVHEVRVWKYNSAK</sequence>
<organism evidence="1 2">
    <name type="scientific">Nitrosomonas ureae</name>
    <dbReference type="NCBI Taxonomy" id="44577"/>
    <lineage>
        <taxon>Bacteria</taxon>
        <taxon>Pseudomonadati</taxon>
        <taxon>Pseudomonadota</taxon>
        <taxon>Betaproteobacteria</taxon>
        <taxon>Nitrosomonadales</taxon>
        <taxon>Nitrosomonadaceae</taxon>
        <taxon>Nitrosomonas</taxon>
    </lineage>
</organism>
<reference evidence="2" key="1">
    <citation type="submission" date="2016-10" db="EMBL/GenBank/DDBJ databases">
        <authorList>
            <person name="Varghese N."/>
            <person name="Submissions S."/>
        </authorList>
    </citation>
    <scope>NUCLEOTIDE SEQUENCE [LARGE SCALE GENOMIC DNA]</scope>
    <source>
        <strain evidence="2">Nm9</strain>
    </source>
</reference>
<proteinExistence type="predicted"/>
<dbReference type="AlphaFoldDB" id="A0A1H9CR13"/>
<accession>A0A1H9CR13</accession>